<dbReference type="SUPFAM" id="SSF48452">
    <property type="entry name" value="TPR-like"/>
    <property type="match status" value="1"/>
</dbReference>
<evidence type="ECO:0000256" key="2">
    <source>
        <dbReference type="ARBA" id="ARBA00022729"/>
    </source>
</evidence>
<dbReference type="InterPro" id="IPR003107">
    <property type="entry name" value="HAT"/>
</dbReference>
<feature type="compositionally biased region" description="Low complexity" evidence="7">
    <location>
        <begin position="508"/>
        <end position="521"/>
    </location>
</feature>
<feature type="region of interest" description="Disordered" evidence="7">
    <location>
        <begin position="276"/>
        <end position="314"/>
    </location>
</feature>
<dbReference type="RefSeq" id="WP_305748805.1">
    <property type="nucleotide sequence ID" value="NZ_JAUZEE010000003.1"/>
</dbReference>
<evidence type="ECO:0000259" key="9">
    <source>
        <dbReference type="Pfam" id="PF05420"/>
    </source>
</evidence>
<keyword evidence="11" id="KW-1185">Reference proteome</keyword>
<evidence type="ECO:0000256" key="3">
    <source>
        <dbReference type="ARBA" id="ARBA00022737"/>
    </source>
</evidence>
<proteinExistence type="predicted"/>
<feature type="compositionally biased region" description="Basic and acidic residues" evidence="7">
    <location>
        <begin position="290"/>
        <end position="303"/>
    </location>
</feature>
<dbReference type="InterPro" id="IPR008410">
    <property type="entry name" value="BCSC_C"/>
</dbReference>
<keyword evidence="5" id="KW-0135">Cellulose biosynthesis</keyword>
<evidence type="ECO:0000313" key="11">
    <source>
        <dbReference type="Proteomes" id="UP001235760"/>
    </source>
</evidence>
<dbReference type="Pfam" id="PF05420">
    <property type="entry name" value="BCSC_C"/>
    <property type="match status" value="1"/>
</dbReference>
<evidence type="ECO:0000256" key="6">
    <source>
        <dbReference type="PROSITE-ProRule" id="PRU00339"/>
    </source>
</evidence>
<evidence type="ECO:0000256" key="4">
    <source>
        <dbReference type="ARBA" id="ARBA00022803"/>
    </source>
</evidence>
<gene>
    <name evidence="10" type="ORF">Q8X39_06290</name>
</gene>
<feature type="domain" description="Cellulose synthase operon C C-terminal" evidence="9">
    <location>
        <begin position="923"/>
        <end position="1248"/>
    </location>
</feature>
<dbReference type="Proteomes" id="UP001235760">
    <property type="component" value="Unassembled WGS sequence"/>
</dbReference>
<accession>A0ABT9G177</accession>
<dbReference type="InterPro" id="IPR051012">
    <property type="entry name" value="CellSynth/LPSAsmb/PSIAsmb"/>
</dbReference>
<comment type="caution">
    <text evidence="10">The sequence shown here is derived from an EMBL/GenBank/DDBJ whole genome shotgun (WGS) entry which is preliminary data.</text>
</comment>
<organism evidence="10 11">
    <name type="scientific">Leptothrix discophora</name>
    <dbReference type="NCBI Taxonomy" id="89"/>
    <lineage>
        <taxon>Bacteria</taxon>
        <taxon>Pseudomonadati</taxon>
        <taxon>Pseudomonadota</taxon>
        <taxon>Betaproteobacteria</taxon>
        <taxon>Burkholderiales</taxon>
        <taxon>Sphaerotilaceae</taxon>
        <taxon>Leptothrix</taxon>
    </lineage>
</organism>
<evidence type="ECO:0000256" key="5">
    <source>
        <dbReference type="ARBA" id="ARBA00022916"/>
    </source>
</evidence>
<dbReference type="InterPro" id="IPR011990">
    <property type="entry name" value="TPR-like_helical_dom_sf"/>
</dbReference>
<protein>
    <submittedName>
        <fullName evidence="10">Cellulose synthase subunit BcsC-related outer membrane protein</fullName>
    </submittedName>
</protein>
<feature type="repeat" description="TPR" evidence="6">
    <location>
        <begin position="354"/>
        <end position="387"/>
    </location>
</feature>
<evidence type="ECO:0000313" key="10">
    <source>
        <dbReference type="EMBL" id="MDP4300239.1"/>
    </source>
</evidence>
<dbReference type="PANTHER" id="PTHR45586">
    <property type="entry name" value="TPR REPEAT-CONTAINING PROTEIN PA4667"/>
    <property type="match status" value="1"/>
</dbReference>
<dbReference type="Gene3D" id="1.25.40.10">
    <property type="entry name" value="Tetratricopeptide repeat domain"/>
    <property type="match status" value="2"/>
</dbReference>
<keyword evidence="2 8" id="KW-0732">Signal</keyword>
<keyword evidence="3" id="KW-0677">Repeat</keyword>
<evidence type="ECO:0000256" key="7">
    <source>
        <dbReference type="SAM" id="MobiDB-lite"/>
    </source>
</evidence>
<dbReference type="PROSITE" id="PS50005">
    <property type="entry name" value="TPR"/>
    <property type="match status" value="1"/>
</dbReference>
<dbReference type="SMART" id="SM00028">
    <property type="entry name" value="TPR"/>
    <property type="match status" value="3"/>
</dbReference>
<evidence type="ECO:0000256" key="1">
    <source>
        <dbReference type="ARBA" id="ARBA00005186"/>
    </source>
</evidence>
<dbReference type="InterPro" id="IPR019734">
    <property type="entry name" value="TPR_rpt"/>
</dbReference>
<evidence type="ECO:0000256" key="8">
    <source>
        <dbReference type="SAM" id="SignalP"/>
    </source>
</evidence>
<dbReference type="EMBL" id="JAUZEE010000003">
    <property type="protein sequence ID" value="MDP4300239.1"/>
    <property type="molecule type" value="Genomic_DNA"/>
</dbReference>
<comment type="pathway">
    <text evidence="1">Glycan metabolism; bacterial cellulose biosynthesis.</text>
</comment>
<dbReference type="PANTHER" id="PTHR45586:SF1">
    <property type="entry name" value="LIPOPOLYSACCHARIDE ASSEMBLY PROTEIN B"/>
    <property type="match status" value="1"/>
</dbReference>
<feature type="chain" id="PRO_5046786758" evidence="8">
    <location>
        <begin position="20"/>
        <end position="1270"/>
    </location>
</feature>
<dbReference type="PRINTS" id="PR01441">
    <property type="entry name" value="CELLSNTHASEC"/>
</dbReference>
<sequence length="1270" mass="135977">MRRLSWLMLALALPLPAAAAPAIAAAEPARRSMDALIDSAQLWQARKRPDLARSVLQKVLAVQSDEPRALLMLGELELRAGSRNAALAPLAQLQASHPDSPELRQLQQLAQLHSSDLVRLNRLQQLREVGQLAEAARLARQMFPTGEAPGLLGAEMAGLIASTPGGWDISRRQMEARVARSGTAIDRLALAEVLALSPTTRKQAWTRLHGLVDEGVLPREIIASSWRRAIRLQPDDVAAGPLWDDYRGTMGEGVAPIGSTGNGRAAAAAVLPGGTAAEGASTAPRSAAKVAEKAAEKVAEKAAPRTASTAPEPPARDVALEAARREADRLLDIPENEQAAVLLADVLVRLGDDGRAWGLYGIARMRQGDHAAAVPAFDRALAGDPDDAARWRSLGLTSRYWAGVAEARRSAEAGDDAAVVALLDPLIDTQPEAIEGTLLLAGARARQGEDGAARQLYERVLALAPNEARAWRGLTALAMRRDPESALAMLAQRYGIGPAANDPDRPESAPQAPARAASAGPLDPADAVDTATVRRVVDQRRAEGRHGSALRLIEQALLLAPDETWLRYDTARIYADFRLPDIALAVMDEGLARNRQEPDLLQAAALIALAADAPRRAVEILDGLPVAIAQGPQRELVQRARRERALASAREAFLAQDIALTRVWLAEAEQLVDDRGRFVLASSTAGSSLSVSDAVVSDAVASEPWPNLRLARMRLATHETRAARDRLERLDPVALAPQVDALLEWARLNVDADQLATAYDGVQRALDAPAERTGWTPAERAEVLLAHAGLALDLDLNSTARADAEQVAMLLPDDAQEARLRLLRLQRRMGHALAARSTLDGLLARTPNDPLVRLEAARQARADADEGEALAHLDIARRRALPGSETALEIERVQDAIEAENQPFVEAAMHASRNPGSVGRGNLDSRETTARMTWPKIGQGQYFVHVDHLSLDAGALPTDIDNAGLLGRTLLSSPGGLAATSPQSARGAAIGAGWRGAGQEIDVGVVDLGVRNWLGGWRLSGDTGTLVWRVGLNRRLVTGSLLSMGGARDPVDGHAWGGVTLTALDGSISQDFDETHSLSTQVRVGLLRGQGVADNHTAQARVAYTRVISASTTHRSTLGATLTHWTYQRNLRYYTDGQGGYYSPQAYGSFSIPWVHEGMNGRLSWQLRLIASHSVSVEKETPYYPNDPAAQSASGNRLHGGGPGNGFGGSGRLLLEWRAAPDWAIGTALSAEKSSGYSPRQASVYLRHGLGRVPPPLGWPPEMLESYVRR</sequence>
<name>A0ABT9G177_LEPDI</name>
<dbReference type="InterPro" id="IPR003921">
    <property type="entry name" value="Cell_synth_C"/>
</dbReference>
<dbReference type="SMART" id="SM00386">
    <property type="entry name" value="HAT"/>
    <property type="match status" value="2"/>
</dbReference>
<feature type="region of interest" description="Disordered" evidence="7">
    <location>
        <begin position="497"/>
        <end position="529"/>
    </location>
</feature>
<keyword evidence="4 6" id="KW-0802">TPR repeat</keyword>
<feature type="region of interest" description="Disordered" evidence="7">
    <location>
        <begin position="1182"/>
        <end position="1205"/>
    </location>
</feature>
<feature type="signal peptide" evidence="8">
    <location>
        <begin position="1"/>
        <end position="19"/>
    </location>
</feature>
<reference evidence="10 11" key="1">
    <citation type="submission" date="2023-08" db="EMBL/GenBank/DDBJ databases">
        <authorList>
            <person name="Roldan D.M."/>
            <person name="Menes R.J."/>
        </authorList>
    </citation>
    <scope>NUCLEOTIDE SEQUENCE [LARGE SCALE GENOMIC DNA]</scope>
    <source>
        <strain evidence="10 11">CCM 2812</strain>
    </source>
</reference>